<keyword evidence="13 18" id="KW-0030">Aminoacyl-tRNA synthetase</keyword>
<dbReference type="VEuPathDB" id="VectorBase:ASTEI08159"/>
<dbReference type="Pfam" id="PF00750">
    <property type="entry name" value="tRNA-synt_1d"/>
    <property type="match status" value="1"/>
</dbReference>
<evidence type="ECO:0000256" key="17">
    <source>
        <dbReference type="ARBA" id="ARBA00071644"/>
    </source>
</evidence>
<dbReference type="GO" id="GO:0017101">
    <property type="term" value="C:aminoacyl-tRNA synthetase multienzyme complex"/>
    <property type="evidence" value="ECO:0007669"/>
    <property type="project" value="UniProtKB-ARBA"/>
</dbReference>
<evidence type="ECO:0000256" key="18">
    <source>
        <dbReference type="RuleBase" id="RU363038"/>
    </source>
</evidence>
<dbReference type="VEuPathDB" id="VectorBase:ASTE003651"/>
<dbReference type="SUPFAM" id="SSF52374">
    <property type="entry name" value="Nucleotidylyl transferase"/>
    <property type="match status" value="1"/>
</dbReference>
<sequence>MADFDSATKCIRSIEKEIHLLQTEISNTRNGIGLEDDNAELKKLMEENTRLKHRLEILQSAIAKESGASECSNDASGESILGELQRIFSEAICKAFSGMTVEAVVTLSTSPKFGDYQCNSAMQIVQHLKQQGIKMSPRDVAQKLIDELRTPIASVEKFEIAGAGYVNIFLSRSYGEQRIMSILKEGLRPPSMARKRVVVDFSSPNVAKEMHVGHLRSTIIGDSICRFLEFLGHDVLRINHIGDWGTQFGMLIAHLQDRFPNFQTVSPPISDLQAFYKESKVRFDSDEVFKKRAYECVVKLQGGEPSYLKAWNLICDVSRKEFQTIYNRLDVKLIERGESFYQSRMKKIVEELKQSGFLEEDEGRLIMWNEARAGIPLTVVKSDGGFTYDTSDMAAIKQRLQEEKADWLIYVTDAGQATHFQTIFSCAKRAKILDASKHRVDHVGFGVVLGEDGKKFKTRSGDTVKLAELLDEGLKRAMDKLMQKERNLVLTHDELTAAQESVAYGCIKYADLSHNRNNEYVFSFDKMLEDKGNTAVYLLYAYTRIRSIARNCGGDFANNMQKVIDTTEVKLEHEKEWKLAKVLLRFTDVVLLIMKNLSLHCLCEFVYEVCTTFSEFYDSCYCIEKNKQAYKTDGYHLERPVRNFWHRLELNASNKYVTAKLVHFENGTVIECSTTEWALKRHLYKGNDYTAYSTLGKAFAARCLDAGLTEMRCDLKPTAGIKVDAFLRAVEESGIVLQEPERIRPTYSWDMHRPEKPWEVTE</sequence>
<dbReference type="GO" id="GO:1990904">
    <property type="term" value="C:ribonucleoprotein complex"/>
    <property type="evidence" value="ECO:0007669"/>
    <property type="project" value="UniProtKB-KW"/>
</dbReference>
<protein>
    <recommendedName>
        <fullName evidence="17">Probable arginine--tRNA ligase, cytoplasmic</fullName>
        <ecNumber evidence="5">6.1.1.19</ecNumber>
    </recommendedName>
    <alternativeName>
        <fullName evidence="15">Arginyl-tRNA synthetase</fullName>
    </alternativeName>
</protein>
<dbReference type="AlphaFoldDB" id="A0A182YI73"/>
<evidence type="ECO:0000256" key="1">
    <source>
        <dbReference type="ARBA" id="ARBA00004173"/>
    </source>
</evidence>
<keyword evidence="14" id="KW-0687">Ribonucleoprotein</keyword>
<keyword evidence="22" id="KW-1185">Reference proteome</keyword>
<keyword evidence="10 18" id="KW-0648">Protein biosynthesis</keyword>
<comment type="similarity">
    <text evidence="4">Belongs to the universal ribosomal protein uL18 family.</text>
</comment>
<dbReference type="InterPro" id="IPR036967">
    <property type="entry name" value="Ribosomal_uS11_sf"/>
</dbReference>
<dbReference type="InterPro" id="IPR009080">
    <property type="entry name" value="tRNAsynth_Ia_anticodon-bd"/>
</dbReference>
<dbReference type="SUPFAM" id="SSF47323">
    <property type="entry name" value="Anticodon-binding domain of a subclass of class I aminoacyl-tRNA synthetases"/>
    <property type="match status" value="1"/>
</dbReference>
<evidence type="ECO:0000256" key="7">
    <source>
        <dbReference type="ARBA" id="ARBA00022598"/>
    </source>
</evidence>
<dbReference type="InterPro" id="IPR001278">
    <property type="entry name" value="Arg-tRNA-ligase"/>
</dbReference>
<dbReference type="GO" id="GO:0006420">
    <property type="term" value="P:arginyl-tRNA aminoacylation"/>
    <property type="evidence" value="ECO:0007669"/>
    <property type="project" value="InterPro"/>
</dbReference>
<dbReference type="CDD" id="cd00671">
    <property type="entry name" value="ArgRS_core"/>
    <property type="match status" value="1"/>
</dbReference>
<dbReference type="InterPro" id="IPR057268">
    <property type="entry name" value="Ribosomal_L18"/>
</dbReference>
<dbReference type="SUPFAM" id="SSF55190">
    <property type="entry name" value="Arginyl-tRNA synthetase (ArgRS), N-terminal 'additional' domain"/>
    <property type="match status" value="1"/>
</dbReference>
<evidence type="ECO:0000256" key="10">
    <source>
        <dbReference type="ARBA" id="ARBA00022917"/>
    </source>
</evidence>
<dbReference type="PANTHER" id="PTHR11956">
    <property type="entry name" value="ARGINYL-TRNA SYNTHETASE"/>
    <property type="match status" value="1"/>
</dbReference>
<dbReference type="FunFam" id="3.40.50.620:FF:000084">
    <property type="entry name" value="arginine--tRNA ligase, cytoplasmic"/>
    <property type="match status" value="1"/>
</dbReference>
<dbReference type="Pfam" id="PF05746">
    <property type="entry name" value="DALR_1"/>
    <property type="match status" value="1"/>
</dbReference>
<evidence type="ECO:0000256" key="13">
    <source>
        <dbReference type="ARBA" id="ARBA00023146"/>
    </source>
</evidence>
<dbReference type="GO" id="GO:0005840">
    <property type="term" value="C:ribosome"/>
    <property type="evidence" value="ECO:0007669"/>
    <property type="project" value="UniProtKB-KW"/>
</dbReference>
<dbReference type="InterPro" id="IPR008909">
    <property type="entry name" value="DALR_anticod-bd"/>
</dbReference>
<dbReference type="SMART" id="SM01016">
    <property type="entry name" value="Arg_tRNA_synt_N"/>
    <property type="match status" value="1"/>
</dbReference>
<dbReference type="InterPro" id="IPR035684">
    <property type="entry name" value="ArgRS_core"/>
</dbReference>
<dbReference type="Pfam" id="PF03485">
    <property type="entry name" value="Arg_tRNA_synt_N"/>
    <property type="match status" value="1"/>
</dbReference>
<dbReference type="InterPro" id="IPR036695">
    <property type="entry name" value="Arg-tRNA-synth_N_sf"/>
</dbReference>
<evidence type="ECO:0000256" key="15">
    <source>
        <dbReference type="ARBA" id="ARBA00033033"/>
    </source>
</evidence>
<dbReference type="STRING" id="30069.A0A182YI73"/>
<dbReference type="NCBIfam" id="TIGR00456">
    <property type="entry name" value="argS"/>
    <property type="match status" value="1"/>
</dbReference>
<dbReference type="FunFam" id="3.30.1360.70:FF:000002">
    <property type="entry name" value="arginine--tRNA ligase, cytoplasmic"/>
    <property type="match status" value="1"/>
</dbReference>
<evidence type="ECO:0000256" key="4">
    <source>
        <dbReference type="ARBA" id="ARBA00007116"/>
    </source>
</evidence>
<reference evidence="21" key="2">
    <citation type="submission" date="2020-05" db="UniProtKB">
        <authorList>
            <consortium name="EnsemblMetazoa"/>
        </authorList>
    </citation>
    <scope>IDENTIFICATION</scope>
    <source>
        <strain evidence="21">Indian</strain>
    </source>
</reference>
<proteinExistence type="inferred from homology"/>
<evidence type="ECO:0000313" key="21">
    <source>
        <dbReference type="EnsemblMetazoa" id="ASTEI08159-PA"/>
    </source>
</evidence>
<dbReference type="GO" id="GO:0004814">
    <property type="term" value="F:arginine-tRNA ligase activity"/>
    <property type="evidence" value="ECO:0007669"/>
    <property type="project" value="UniProtKB-EC"/>
</dbReference>
<evidence type="ECO:0000256" key="8">
    <source>
        <dbReference type="ARBA" id="ARBA00022741"/>
    </source>
</evidence>
<dbReference type="OMA" id="WLPEQNG"/>
<evidence type="ECO:0000256" key="2">
    <source>
        <dbReference type="ARBA" id="ARBA00004514"/>
    </source>
</evidence>
<accession>A0A182YI73</accession>
<keyword evidence="11" id="KW-0689">Ribosomal protein</keyword>
<dbReference type="SMART" id="SM00836">
    <property type="entry name" value="DALR_1"/>
    <property type="match status" value="1"/>
</dbReference>
<evidence type="ECO:0000259" key="20">
    <source>
        <dbReference type="SMART" id="SM01016"/>
    </source>
</evidence>
<evidence type="ECO:0000256" key="6">
    <source>
        <dbReference type="ARBA" id="ARBA00022490"/>
    </source>
</evidence>
<feature type="domain" description="DALR anticodon binding" evidence="19">
    <location>
        <begin position="538"/>
        <end position="661"/>
    </location>
</feature>
<keyword evidence="12" id="KW-0496">Mitochondrion</keyword>
<evidence type="ECO:0000256" key="16">
    <source>
        <dbReference type="ARBA" id="ARBA00049339"/>
    </source>
</evidence>
<evidence type="ECO:0000259" key="19">
    <source>
        <dbReference type="SMART" id="SM00836"/>
    </source>
</evidence>
<keyword evidence="9 18" id="KW-0067">ATP-binding</keyword>
<dbReference type="SUPFAM" id="SSF53137">
    <property type="entry name" value="Translational machinery components"/>
    <property type="match status" value="1"/>
</dbReference>
<dbReference type="HAMAP" id="MF_00123">
    <property type="entry name" value="Arg_tRNA_synth"/>
    <property type="match status" value="1"/>
</dbReference>
<evidence type="ECO:0000313" key="22">
    <source>
        <dbReference type="Proteomes" id="UP000076408"/>
    </source>
</evidence>
<evidence type="ECO:0000256" key="11">
    <source>
        <dbReference type="ARBA" id="ARBA00022980"/>
    </source>
</evidence>
<dbReference type="EnsemblMetazoa" id="ASTEI08159-RA">
    <property type="protein sequence ID" value="ASTEI08159-PA"/>
    <property type="gene ID" value="ASTEI08159"/>
</dbReference>
<dbReference type="PANTHER" id="PTHR11956:SF5">
    <property type="entry name" value="ARGININE--TRNA LIGASE, CYTOPLASMIC"/>
    <property type="match status" value="1"/>
</dbReference>
<dbReference type="PRINTS" id="PR01038">
    <property type="entry name" value="TRNASYNTHARG"/>
</dbReference>
<keyword evidence="6" id="KW-0963">Cytoplasm</keyword>
<dbReference type="EC" id="6.1.1.19" evidence="5"/>
<name>A0A182YI73_ANOST</name>
<dbReference type="Gene3D" id="3.40.50.620">
    <property type="entry name" value="HUPs"/>
    <property type="match status" value="1"/>
</dbReference>
<keyword evidence="7 18" id="KW-0436">Ligase</keyword>
<comment type="similarity">
    <text evidence="3 18">Belongs to the class-I aminoacyl-tRNA synthetase family.</text>
</comment>
<dbReference type="VEuPathDB" id="VectorBase:ASTEI20_038802"/>
<comment type="catalytic activity">
    <reaction evidence="16">
        <text>tRNA(Arg) + L-arginine + ATP = L-arginyl-tRNA(Arg) + AMP + diphosphate</text>
        <dbReference type="Rhea" id="RHEA:20301"/>
        <dbReference type="Rhea" id="RHEA-COMP:9658"/>
        <dbReference type="Rhea" id="RHEA-COMP:9673"/>
        <dbReference type="ChEBI" id="CHEBI:30616"/>
        <dbReference type="ChEBI" id="CHEBI:32682"/>
        <dbReference type="ChEBI" id="CHEBI:33019"/>
        <dbReference type="ChEBI" id="CHEBI:78442"/>
        <dbReference type="ChEBI" id="CHEBI:78513"/>
        <dbReference type="ChEBI" id="CHEBI:456215"/>
        <dbReference type="EC" id="6.1.1.19"/>
    </reaction>
</comment>
<organism evidence="21 22">
    <name type="scientific">Anopheles stephensi</name>
    <name type="common">Indo-Pakistan malaria mosquito</name>
    <dbReference type="NCBI Taxonomy" id="30069"/>
    <lineage>
        <taxon>Eukaryota</taxon>
        <taxon>Metazoa</taxon>
        <taxon>Ecdysozoa</taxon>
        <taxon>Arthropoda</taxon>
        <taxon>Hexapoda</taxon>
        <taxon>Insecta</taxon>
        <taxon>Pterygota</taxon>
        <taxon>Neoptera</taxon>
        <taxon>Endopterygota</taxon>
        <taxon>Diptera</taxon>
        <taxon>Nematocera</taxon>
        <taxon>Culicoidea</taxon>
        <taxon>Culicidae</taxon>
        <taxon>Anophelinae</taxon>
        <taxon>Anopheles</taxon>
    </lineage>
</organism>
<evidence type="ECO:0000256" key="5">
    <source>
        <dbReference type="ARBA" id="ARBA00012837"/>
    </source>
</evidence>
<dbReference type="PROSITE" id="PS00178">
    <property type="entry name" value="AA_TRNA_LIGASE_I"/>
    <property type="match status" value="1"/>
</dbReference>
<dbReference type="CDD" id="cd00432">
    <property type="entry name" value="Ribosomal_L18_L5e"/>
    <property type="match status" value="1"/>
</dbReference>
<dbReference type="GO" id="GO:0005739">
    <property type="term" value="C:mitochondrion"/>
    <property type="evidence" value="ECO:0007669"/>
    <property type="project" value="UniProtKB-SubCell"/>
</dbReference>
<dbReference type="GO" id="GO:0003735">
    <property type="term" value="F:structural constituent of ribosome"/>
    <property type="evidence" value="ECO:0007669"/>
    <property type="project" value="InterPro"/>
</dbReference>
<evidence type="ECO:0000256" key="14">
    <source>
        <dbReference type="ARBA" id="ARBA00023274"/>
    </source>
</evidence>
<evidence type="ECO:0000256" key="9">
    <source>
        <dbReference type="ARBA" id="ARBA00022840"/>
    </source>
</evidence>
<dbReference type="GO" id="GO:0005829">
    <property type="term" value="C:cytosol"/>
    <property type="evidence" value="ECO:0007669"/>
    <property type="project" value="UniProtKB-SubCell"/>
</dbReference>
<dbReference type="InterPro" id="IPR001412">
    <property type="entry name" value="aa-tRNA-synth_I_CS"/>
</dbReference>
<dbReference type="InterPro" id="IPR014729">
    <property type="entry name" value="Rossmann-like_a/b/a_fold"/>
</dbReference>
<dbReference type="GO" id="GO:0005524">
    <property type="term" value="F:ATP binding"/>
    <property type="evidence" value="ECO:0007669"/>
    <property type="project" value="UniProtKB-KW"/>
</dbReference>
<comment type="subcellular location">
    <subcellularLocation>
        <location evidence="2">Cytoplasm</location>
        <location evidence="2">Cytosol</location>
    </subcellularLocation>
    <subcellularLocation>
        <location evidence="1">Mitochondrion</location>
    </subcellularLocation>
</comment>
<keyword evidence="8 18" id="KW-0547">Nucleotide-binding</keyword>
<dbReference type="Gene3D" id="3.30.1360.70">
    <property type="entry name" value="Arginyl tRNA synthetase N-terminal domain"/>
    <property type="match status" value="1"/>
</dbReference>
<dbReference type="InterPro" id="IPR005148">
    <property type="entry name" value="Arg-tRNA-synth_N"/>
</dbReference>
<evidence type="ECO:0000256" key="12">
    <source>
        <dbReference type="ARBA" id="ARBA00023128"/>
    </source>
</evidence>
<dbReference type="Proteomes" id="UP000076408">
    <property type="component" value="Unassembled WGS sequence"/>
</dbReference>
<feature type="domain" description="Arginyl tRNA synthetase N-terminal" evidence="20">
    <location>
        <begin position="82"/>
        <end position="170"/>
    </location>
</feature>
<reference evidence="22" key="1">
    <citation type="journal article" date="2014" name="Genome Biol.">
        <title>Genome analysis of a major urban malaria vector mosquito, Anopheles stephensi.</title>
        <authorList>
            <person name="Jiang X."/>
            <person name="Peery A."/>
            <person name="Hall A.B."/>
            <person name="Sharma A."/>
            <person name="Chen X.G."/>
            <person name="Waterhouse R.M."/>
            <person name="Komissarov A."/>
            <person name="Riehle M.M."/>
            <person name="Shouche Y."/>
            <person name="Sharakhova M.V."/>
            <person name="Lawson D."/>
            <person name="Pakpour N."/>
            <person name="Arensburger P."/>
            <person name="Davidson V.L."/>
            <person name="Eiglmeier K."/>
            <person name="Emrich S."/>
            <person name="George P."/>
            <person name="Kennedy R.C."/>
            <person name="Mane S.P."/>
            <person name="Maslen G."/>
            <person name="Oringanje C."/>
            <person name="Qi Y."/>
            <person name="Settlage R."/>
            <person name="Tojo M."/>
            <person name="Tubio J.M."/>
            <person name="Unger M.F."/>
            <person name="Wang B."/>
            <person name="Vernick K.D."/>
            <person name="Ribeiro J.M."/>
            <person name="James A.A."/>
            <person name="Michel K."/>
            <person name="Riehle M.A."/>
            <person name="Luckhart S."/>
            <person name="Sharakhov I.V."/>
            <person name="Tu Z."/>
        </authorList>
    </citation>
    <scope>NUCLEOTIDE SEQUENCE [LARGE SCALE GENOMIC DNA]</scope>
    <source>
        <strain evidence="22">Indian</strain>
    </source>
</reference>
<dbReference type="Gene3D" id="3.30.420.80">
    <property type="entry name" value="Ribosomal protein S11"/>
    <property type="match status" value="1"/>
</dbReference>
<evidence type="ECO:0000256" key="3">
    <source>
        <dbReference type="ARBA" id="ARBA00005594"/>
    </source>
</evidence>